<dbReference type="RefSeq" id="WP_407337580.1">
    <property type="nucleotide sequence ID" value="NZ_CP136862.1"/>
</dbReference>
<name>A0ABZ0HQC9_9HYPH</name>
<keyword evidence="3" id="KW-1185">Reference proteome</keyword>
<keyword evidence="1" id="KW-1133">Transmembrane helix</keyword>
<proteinExistence type="predicted"/>
<evidence type="ECO:0000256" key="1">
    <source>
        <dbReference type="SAM" id="Phobius"/>
    </source>
</evidence>
<gene>
    <name evidence="2" type="ORF">RZS28_09760</name>
</gene>
<evidence type="ECO:0000313" key="3">
    <source>
        <dbReference type="Proteomes" id="UP001626536"/>
    </source>
</evidence>
<protein>
    <submittedName>
        <fullName evidence="2">DUF3309 domain-containing protein</fullName>
    </submittedName>
</protein>
<evidence type="ECO:0000313" key="2">
    <source>
        <dbReference type="EMBL" id="WOJ88141.1"/>
    </source>
</evidence>
<organism evidence="2 3">
    <name type="scientific">Methylocapsa polymorpha</name>
    <dbReference type="NCBI Taxonomy" id="3080828"/>
    <lineage>
        <taxon>Bacteria</taxon>
        <taxon>Pseudomonadati</taxon>
        <taxon>Pseudomonadota</taxon>
        <taxon>Alphaproteobacteria</taxon>
        <taxon>Hyphomicrobiales</taxon>
        <taxon>Beijerinckiaceae</taxon>
        <taxon>Methylocapsa</taxon>
    </lineage>
</organism>
<sequence>MGSVILIAMIIIFAAAAYFGKTWYGTPGLGGVIGLFGAIFIALWALGGLQLG</sequence>
<dbReference type="Proteomes" id="UP001626536">
    <property type="component" value="Chromosome"/>
</dbReference>
<feature type="transmembrane region" description="Helical" evidence="1">
    <location>
        <begin position="29"/>
        <end position="49"/>
    </location>
</feature>
<keyword evidence="1" id="KW-0812">Transmembrane</keyword>
<dbReference type="EMBL" id="CP136862">
    <property type="protein sequence ID" value="WOJ88141.1"/>
    <property type="molecule type" value="Genomic_DNA"/>
</dbReference>
<keyword evidence="1" id="KW-0472">Membrane</keyword>
<reference evidence="2 3" key="1">
    <citation type="submission" date="2023-10" db="EMBL/GenBank/DDBJ databases">
        <title>Novel methanotroph of the genus Methylocapsa from a subarctic wetland.</title>
        <authorList>
            <person name="Belova S.E."/>
            <person name="Oshkin I.Y."/>
            <person name="Miroshnikov K."/>
            <person name="Dedysh S.N."/>
        </authorList>
    </citation>
    <scope>NUCLEOTIDE SEQUENCE [LARGE SCALE GENOMIC DNA]</scope>
    <source>
        <strain evidence="2 3">RX1</strain>
    </source>
</reference>
<accession>A0ABZ0HQC9</accession>